<dbReference type="EMBL" id="BOPG01000024">
    <property type="protein sequence ID" value="GIJ56218.1"/>
    <property type="molecule type" value="Genomic_DNA"/>
</dbReference>
<organism evidence="1 2">
    <name type="scientific">Virgisporangium aurantiacum</name>
    <dbReference type="NCBI Taxonomy" id="175570"/>
    <lineage>
        <taxon>Bacteria</taxon>
        <taxon>Bacillati</taxon>
        <taxon>Actinomycetota</taxon>
        <taxon>Actinomycetes</taxon>
        <taxon>Micromonosporales</taxon>
        <taxon>Micromonosporaceae</taxon>
        <taxon>Virgisporangium</taxon>
    </lineage>
</organism>
<dbReference type="AlphaFoldDB" id="A0A8J4E032"/>
<sequence length="108" mass="11380">MLAGMVEVTFGQLDPSRVNVDADRAAADMDRFDHRGSASDERVKHSLPRAAVPLDCRGGQGWTGPLRVALCLRQVPAGALGGAIVLAGGPHCGRWPDVALPDAADRRL</sequence>
<name>A0A8J4E032_9ACTN</name>
<dbReference type="Proteomes" id="UP000612585">
    <property type="component" value="Unassembled WGS sequence"/>
</dbReference>
<evidence type="ECO:0000313" key="1">
    <source>
        <dbReference type="EMBL" id="GIJ56218.1"/>
    </source>
</evidence>
<proteinExistence type="predicted"/>
<protein>
    <submittedName>
        <fullName evidence="1">Uncharacterized protein</fullName>
    </submittedName>
</protein>
<keyword evidence="2" id="KW-1185">Reference proteome</keyword>
<evidence type="ECO:0000313" key="2">
    <source>
        <dbReference type="Proteomes" id="UP000612585"/>
    </source>
</evidence>
<comment type="caution">
    <text evidence="1">The sequence shown here is derived from an EMBL/GenBank/DDBJ whole genome shotgun (WGS) entry which is preliminary data.</text>
</comment>
<gene>
    <name evidence="1" type="ORF">Vau01_037340</name>
</gene>
<reference evidence="1" key="1">
    <citation type="submission" date="2021-01" db="EMBL/GenBank/DDBJ databases">
        <title>Whole genome shotgun sequence of Virgisporangium aurantiacum NBRC 16421.</title>
        <authorList>
            <person name="Komaki H."/>
            <person name="Tamura T."/>
        </authorList>
    </citation>
    <scope>NUCLEOTIDE SEQUENCE</scope>
    <source>
        <strain evidence="1">NBRC 16421</strain>
    </source>
</reference>
<accession>A0A8J4E032</accession>